<feature type="region of interest" description="Disordered" evidence="1">
    <location>
        <begin position="1214"/>
        <end position="1246"/>
    </location>
</feature>
<feature type="compositionally biased region" description="Polar residues" evidence="1">
    <location>
        <begin position="383"/>
        <end position="414"/>
    </location>
</feature>
<gene>
    <name evidence="2" type="ORF">TPC1_30037</name>
</gene>
<sequence>EIPPDVQISSSEQQDSSIYQKRLSRLRSRHSEQEVSEINKKVVRDQQDQDISLILPKQSIEAFNYSASDDTQQIQSPEVKMAAMQQQYTIDDKDLNKLQNFDNDEQSDSLSKSFVQKAPIAQKPQQSETNLKIKDILQPTTIQGVKTLQNQINYSRLRKLLNQLALQKDIIYEDIIKQPQLEDDRFDDDFKTKLTNIFGIEIKNSTEFVKGVQIQLKMFDQYQQKINQLIKMIEETINIKMNHDVDMAEQLSKIKNQLQIPNNLLQKLLRKCEYVPIKNCRRYDEFRSLMTELFGFEIRAPFQFIEQFAKIVAQILNSAANEYENEQKINDIVKVLNYQQNMKIKESGSKVIDLVNKPNTVDDELNDSKLKPSSSTANVNIAQNSQSNQKQPLKSQKPINLPQIPQQTGQTQKHSALRSGMQFEANRIASEIKQINVQQFESDNQEPEIFTDYQQQNLQKPGQFDSTQVKQLVDQLKSKPVTAYQADIRVLEKDVTNIKKCAKLLNLLTQNKELIYPENIQQFSQEDKFDQVFKSELASLFNVKVKNGTDFVKGIQKQLRVDQQYKEKIDFLVKDVQQKLKIPFETCTEMLKYIELLARKLVLPYDITLYIQSQGTVIQYNLCRRYDEFRKNVSNIFNMDVKCPLQFIPLFVDYSIDPNSLQVPHIFRVAIKEQMKKNPFPNAFKIQFQAEQAQIEIQSKVNEIGNQYDQKLFSAQSKRDQLDYSLDEHTQMDLKKKARLLTLITENKDKIYPENIVQTVADDKFDQQFKNELGFIFGLTVKNAQDFIKGIQKQIQKDKQFETQLANLIAKISSQLQIPFGTQQQMLNYIQLLYKKIIIAPDVLQFLKDFGPVFPLQQCKRFDQFQQEISAIFNFEVKSPMAFIEKFVEYALNPGAFQIPTVLQPTKEGVEKIEQIAQKFDAEPVELDTTIVQMPVSTKINPKDDPKEVLNSLLQSQTLQTSNQTQNQIITQQKMKHQKLFSKLVQKQKCIYVNQIFYSDNPDEFDQQFKDQLSYVFNTQIENGTDFVKQVQLQLKIDAKFQCEIDDIKLYIKDKFGQKIENEGQIIQVISKLYQNVYIRENVLEYLLKQGQNKPQGLCRRFDEFREQLKRELQLEIKAPIEFIREFLLYVLQPDQVQKLADQAVIDVQQNFQVSVSNLVDSGVQASQNEFQMQKVKMQTMSEIEIKQMHEQNRIQQMEVETMQRKEPFTKIAQQEVKKVESRSESQSTNASENRRKIPKPVKKDK</sequence>
<feature type="compositionally biased region" description="Basic residues" evidence="1">
    <location>
        <begin position="1237"/>
        <end position="1246"/>
    </location>
</feature>
<reference evidence="2" key="1">
    <citation type="submission" date="2015-07" db="EMBL/GenBank/DDBJ databases">
        <title>Adaptation to a free-living lifestyle via gene acquisitions in the diplomonad Trepomonas sp. PC1.</title>
        <authorList>
            <person name="Xu F."/>
            <person name="Jerlstrom-Hultqvist J."/>
            <person name="Kolisko M."/>
            <person name="Simpson A.G.B."/>
            <person name="Roger A.J."/>
            <person name="Svard S.G."/>
            <person name="Andersson J.O."/>
        </authorList>
    </citation>
    <scope>NUCLEOTIDE SEQUENCE</scope>
    <source>
        <strain evidence="2">PC1</strain>
    </source>
</reference>
<feature type="non-terminal residue" evidence="2">
    <location>
        <position position="1"/>
    </location>
</feature>
<protein>
    <submittedName>
        <fullName evidence="2">Uncharacterized protein</fullName>
    </submittedName>
</protein>
<organism evidence="2">
    <name type="scientific">Trepomonas sp. PC1</name>
    <dbReference type="NCBI Taxonomy" id="1076344"/>
    <lineage>
        <taxon>Eukaryota</taxon>
        <taxon>Metamonada</taxon>
        <taxon>Diplomonadida</taxon>
        <taxon>Hexamitidae</taxon>
        <taxon>Hexamitinae</taxon>
        <taxon>Trepomonas</taxon>
    </lineage>
</organism>
<evidence type="ECO:0000313" key="2">
    <source>
        <dbReference type="EMBL" id="JAP90468.1"/>
    </source>
</evidence>
<proteinExistence type="predicted"/>
<feature type="region of interest" description="Disordered" evidence="1">
    <location>
        <begin position="383"/>
        <end position="416"/>
    </location>
</feature>
<accession>A0A146K1Z6</accession>
<name>A0A146K1Z6_9EUKA</name>
<dbReference type="AlphaFoldDB" id="A0A146K1Z6"/>
<evidence type="ECO:0000256" key="1">
    <source>
        <dbReference type="SAM" id="MobiDB-lite"/>
    </source>
</evidence>
<dbReference type="EMBL" id="GDID01006138">
    <property type="protein sequence ID" value="JAP90468.1"/>
    <property type="molecule type" value="Transcribed_RNA"/>
</dbReference>